<keyword evidence="7" id="KW-0256">Endoplasmic reticulum</keyword>
<keyword evidence="10 13" id="KW-0408">Iron</keyword>
<keyword evidence="9 14" id="KW-0560">Oxidoreductase</keyword>
<keyword evidence="11 14" id="KW-0503">Monooxygenase</keyword>
<dbReference type="GO" id="GO:0020037">
    <property type="term" value="F:heme binding"/>
    <property type="evidence" value="ECO:0007669"/>
    <property type="project" value="InterPro"/>
</dbReference>
<evidence type="ECO:0000256" key="4">
    <source>
        <dbReference type="ARBA" id="ARBA00010617"/>
    </source>
</evidence>
<feature type="binding site" description="axial binding residue" evidence="13">
    <location>
        <position position="372"/>
    </location>
    <ligand>
        <name>heme</name>
        <dbReference type="ChEBI" id="CHEBI:30413"/>
    </ligand>
    <ligandPart>
        <name>Fe</name>
        <dbReference type="ChEBI" id="CHEBI:18248"/>
    </ligandPart>
</feature>
<evidence type="ECO:0000313" key="16">
    <source>
        <dbReference type="RefSeq" id="XP_030765601.1"/>
    </source>
</evidence>
<evidence type="ECO:0000256" key="14">
    <source>
        <dbReference type="RuleBase" id="RU000461"/>
    </source>
</evidence>
<dbReference type="InterPro" id="IPR001128">
    <property type="entry name" value="Cyt_P450"/>
</dbReference>
<evidence type="ECO:0000256" key="3">
    <source>
        <dbReference type="ARBA" id="ARBA00004406"/>
    </source>
</evidence>
<dbReference type="GO" id="GO:0004497">
    <property type="term" value="F:monooxygenase activity"/>
    <property type="evidence" value="ECO:0007669"/>
    <property type="project" value="UniProtKB-KW"/>
</dbReference>
<dbReference type="GO" id="GO:0005789">
    <property type="term" value="C:endoplasmic reticulum membrane"/>
    <property type="evidence" value="ECO:0007669"/>
    <property type="project" value="UniProtKB-SubCell"/>
</dbReference>
<dbReference type="Proteomes" id="UP000504635">
    <property type="component" value="Unplaced"/>
</dbReference>
<dbReference type="FunFam" id="1.10.630.10:FF:000042">
    <property type="entry name" value="Cytochrome P450"/>
    <property type="match status" value="1"/>
</dbReference>
<sequence length="428" mass="49224">MPLDPELVKTVTTKDYDYFDGHFANIPKRLFFNNLFHMTGNDWKDMRRKMTPVFTTGKMKVMLDTLLEKADSLSKLIDKVAQTSKPVEIKGIIARFTTDVIGSCGFGIECNSIEDETSEFFVKGQEIFRKTSTEISFFKKLLLILGLVQRAMPMDFSGIENFFRKVIKATVTYREENKVIRKDFIHLMIQLKNKGAITEFTNENDDIYKKTVKVDGISFEDLVGEVLLFFSAGYETSSTTMSFALLELTQHQDIQDKLREEIREVLQRHNGKMSYDALQEMIYCESVIKETLRMYPPLAILPRTCTKNYKIPNSDVVIEKGTSLKIPVWGIHNDPDYFPNPTEFNPDRFSPENKHKINPYTYIPFGDGPRQCLGLRFAMMESKVGLAVLLRNYRYTLHSSTPYPPKYVTNNFIPTVDGGIMVNVTNVN</sequence>
<dbReference type="PANTHER" id="PTHR24292">
    <property type="entry name" value="CYTOCHROME P450"/>
    <property type="match status" value="1"/>
</dbReference>
<dbReference type="GO" id="GO:0005506">
    <property type="term" value="F:iron ion binding"/>
    <property type="evidence" value="ECO:0007669"/>
    <property type="project" value="InterPro"/>
</dbReference>
<evidence type="ECO:0000313" key="15">
    <source>
        <dbReference type="Proteomes" id="UP000504635"/>
    </source>
</evidence>
<evidence type="ECO:0000256" key="8">
    <source>
        <dbReference type="ARBA" id="ARBA00022848"/>
    </source>
</evidence>
<evidence type="ECO:0000256" key="12">
    <source>
        <dbReference type="ARBA" id="ARBA00023136"/>
    </source>
</evidence>
<dbReference type="OrthoDB" id="2789670at2759"/>
<accession>A0A6J2YQR0</accession>
<comment type="similarity">
    <text evidence="4 14">Belongs to the cytochrome P450 family.</text>
</comment>
<evidence type="ECO:0000256" key="10">
    <source>
        <dbReference type="ARBA" id="ARBA00023004"/>
    </source>
</evidence>
<dbReference type="InterPro" id="IPR050476">
    <property type="entry name" value="Insect_CytP450_Detox"/>
</dbReference>
<dbReference type="AlphaFoldDB" id="A0A6J2YQR0"/>
<reference evidence="16" key="1">
    <citation type="submission" date="2025-08" db="UniProtKB">
        <authorList>
            <consortium name="RefSeq"/>
        </authorList>
    </citation>
    <scope>IDENTIFICATION</scope>
    <source>
        <tissue evidence="16">Gonads</tissue>
    </source>
</reference>
<organism evidence="15 16">
    <name type="scientific">Sitophilus oryzae</name>
    <name type="common">Rice weevil</name>
    <name type="synonym">Curculio oryzae</name>
    <dbReference type="NCBI Taxonomy" id="7048"/>
    <lineage>
        <taxon>Eukaryota</taxon>
        <taxon>Metazoa</taxon>
        <taxon>Ecdysozoa</taxon>
        <taxon>Arthropoda</taxon>
        <taxon>Hexapoda</taxon>
        <taxon>Insecta</taxon>
        <taxon>Pterygota</taxon>
        <taxon>Neoptera</taxon>
        <taxon>Endopterygota</taxon>
        <taxon>Coleoptera</taxon>
        <taxon>Polyphaga</taxon>
        <taxon>Cucujiformia</taxon>
        <taxon>Curculionidae</taxon>
        <taxon>Dryophthorinae</taxon>
        <taxon>Sitophilus</taxon>
    </lineage>
</organism>
<dbReference type="InterPro" id="IPR036396">
    <property type="entry name" value="Cyt_P450_sf"/>
</dbReference>
<dbReference type="PANTHER" id="PTHR24292:SF100">
    <property type="entry name" value="CYTOCHROME P450 6A16, ISOFORM B-RELATED"/>
    <property type="match status" value="1"/>
</dbReference>
<protein>
    <submittedName>
        <fullName evidence="16">Probable cytochrome P450 6a19 isoform X2</fullName>
    </submittedName>
</protein>
<evidence type="ECO:0000256" key="2">
    <source>
        <dbReference type="ARBA" id="ARBA00004174"/>
    </source>
</evidence>
<evidence type="ECO:0000256" key="11">
    <source>
        <dbReference type="ARBA" id="ARBA00023033"/>
    </source>
</evidence>
<dbReference type="CDD" id="cd11056">
    <property type="entry name" value="CYP6-like"/>
    <property type="match status" value="1"/>
</dbReference>
<evidence type="ECO:0000256" key="7">
    <source>
        <dbReference type="ARBA" id="ARBA00022824"/>
    </source>
</evidence>
<keyword evidence="8" id="KW-0492">Microsome</keyword>
<dbReference type="PRINTS" id="PR00463">
    <property type="entry name" value="EP450I"/>
</dbReference>
<dbReference type="Pfam" id="PF00067">
    <property type="entry name" value="p450"/>
    <property type="match status" value="1"/>
</dbReference>
<evidence type="ECO:0000256" key="13">
    <source>
        <dbReference type="PIRSR" id="PIRSR602401-1"/>
    </source>
</evidence>
<dbReference type="PRINTS" id="PR00385">
    <property type="entry name" value="P450"/>
</dbReference>
<dbReference type="GO" id="GO:0016705">
    <property type="term" value="F:oxidoreductase activity, acting on paired donors, with incorporation or reduction of molecular oxygen"/>
    <property type="evidence" value="ECO:0007669"/>
    <property type="project" value="InterPro"/>
</dbReference>
<dbReference type="SUPFAM" id="SSF48264">
    <property type="entry name" value="Cytochrome P450"/>
    <property type="match status" value="1"/>
</dbReference>
<keyword evidence="15" id="KW-1185">Reference proteome</keyword>
<keyword evidence="6 13" id="KW-0479">Metal-binding</keyword>
<gene>
    <name evidence="16" type="primary">LOC115889682</name>
</gene>
<evidence type="ECO:0000256" key="6">
    <source>
        <dbReference type="ARBA" id="ARBA00022723"/>
    </source>
</evidence>
<dbReference type="GeneID" id="115889682"/>
<name>A0A6J2YQR0_SITOR</name>
<comment type="subcellular location">
    <subcellularLocation>
        <location evidence="3">Endoplasmic reticulum membrane</location>
        <topology evidence="3">Peripheral membrane protein</topology>
    </subcellularLocation>
    <subcellularLocation>
        <location evidence="2">Microsome membrane</location>
        <topology evidence="2">Peripheral membrane protein</topology>
    </subcellularLocation>
</comment>
<dbReference type="RefSeq" id="XP_030765601.1">
    <property type="nucleotide sequence ID" value="XM_030909741.1"/>
</dbReference>
<keyword evidence="12" id="KW-0472">Membrane</keyword>
<proteinExistence type="inferred from homology"/>
<evidence type="ECO:0000256" key="5">
    <source>
        <dbReference type="ARBA" id="ARBA00022617"/>
    </source>
</evidence>
<evidence type="ECO:0000256" key="9">
    <source>
        <dbReference type="ARBA" id="ARBA00023002"/>
    </source>
</evidence>
<dbReference type="InterPro" id="IPR002401">
    <property type="entry name" value="Cyt_P450_E_grp-I"/>
</dbReference>
<keyword evidence="5 13" id="KW-0349">Heme</keyword>
<dbReference type="InterPro" id="IPR017972">
    <property type="entry name" value="Cyt_P450_CS"/>
</dbReference>
<dbReference type="PROSITE" id="PS00086">
    <property type="entry name" value="CYTOCHROME_P450"/>
    <property type="match status" value="1"/>
</dbReference>
<evidence type="ECO:0000256" key="1">
    <source>
        <dbReference type="ARBA" id="ARBA00001971"/>
    </source>
</evidence>
<comment type="cofactor">
    <cofactor evidence="1 13">
        <name>heme</name>
        <dbReference type="ChEBI" id="CHEBI:30413"/>
    </cofactor>
</comment>
<dbReference type="Gene3D" id="1.10.630.10">
    <property type="entry name" value="Cytochrome P450"/>
    <property type="match status" value="1"/>
</dbReference>